<organism evidence="2 3">
    <name type="scientific">Telluria aromaticivorans</name>
    <dbReference type="NCBI Taxonomy" id="2725995"/>
    <lineage>
        <taxon>Bacteria</taxon>
        <taxon>Pseudomonadati</taxon>
        <taxon>Pseudomonadota</taxon>
        <taxon>Betaproteobacteria</taxon>
        <taxon>Burkholderiales</taxon>
        <taxon>Oxalobacteraceae</taxon>
        <taxon>Telluria group</taxon>
        <taxon>Telluria</taxon>
    </lineage>
</organism>
<feature type="region of interest" description="Disordered" evidence="1">
    <location>
        <begin position="1"/>
        <end position="48"/>
    </location>
</feature>
<proteinExistence type="predicted"/>
<accession>A0A7Y2JVW5</accession>
<protein>
    <submittedName>
        <fullName evidence="2">Uncharacterized protein</fullName>
    </submittedName>
</protein>
<gene>
    <name evidence="2" type="ORF">HGB41_03110</name>
</gene>
<dbReference type="EMBL" id="JABAIV010000001">
    <property type="protein sequence ID" value="NNG21997.1"/>
    <property type="molecule type" value="Genomic_DNA"/>
</dbReference>
<feature type="compositionally biased region" description="Basic and acidic residues" evidence="1">
    <location>
        <begin position="23"/>
        <end position="38"/>
    </location>
</feature>
<dbReference type="AlphaFoldDB" id="A0A7Y2JVW5"/>
<evidence type="ECO:0000313" key="2">
    <source>
        <dbReference type="EMBL" id="NNG21997.1"/>
    </source>
</evidence>
<evidence type="ECO:0000256" key="1">
    <source>
        <dbReference type="SAM" id="MobiDB-lite"/>
    </source>
</evidence>
<name>A0A7Y2JVW5_9BURK</name>
<comment type="caution">
    <text evidence="2">The sequence shown here is derived from an EMBL/GenBank/DDBJ whole genome shotgun (WGS) entry which is preliminary data.</text>
</comment>
<evidence type="ECO:0000313" key="3">
    <source>
        <dbReference type="Proteomes" id="UP000533905"/>
    </source>
</evidence>
<keyword evidence="3" id="KW-1185">Reference proteome</keyword>
<dbReference type="Proteomes" id="UP000533905">
    <property type="component" value="Unassembled WGS sequence"/>
</dbReference>
<dbReference type="RefSeq" id="WP_171080972.1">
    <property type="nucleotide sequence ID" value="NZ_JABAIV010000001.1"/>
</dbReference>
<reference evidence="2 3" key="1">
    <citation type="submission" date="2020-04" db="EMBL/GenBank/DDBJ databases">
        <title>Massilia sp. nov., a cold adapted bacteria isolated from Arctic soil.</title>
        <authorList>
            <person name="Son J."/>
            <person name="Ka J.-O."/>
        </authorList>
    </citation>
    <scope>NUCLEOTIDE SEQUENCE [LARGE SCALE GENOMIC DNA]</scope>
    <source>
        <strain evidence="2 3">ML15P13</strain>
    </source>
</reference>
<sequence>MVISKASTAKPGGAQGDRQAVQARDRHSVEPLADHHGDPGAFHRSSLS</sequence>